<feature type="domain" description="NlpC/P60" evidence="7">
    <location>
        <begin position="533"/>
        <end position="687"/>
    </location>
</feature>
<comment type="similarity">
    <text evidence="1">Belongs to the peptidase C40 family.</text>
</comment>
<feature type="transmembrane region" description="Helical" evidence="6">
    <location>
        <begin position="320"/>
        <end position="346"/>
    </location>
</feature>
<keyword evidence="6" id="KW-0472">Membrane</keyword>
<dbReference type="GO" id="GO:0008234">
    <property type="term" value="F:cysteine-type peptidase activity"/>
    <property type="evidence" value="ECO:0007669"/>
    <property type="project" value="UniProtKB-KW"/>
</dbReference>
<dbReference type="InterPro" id="IPR051202">
    <property type="entry name" value="Peptidase_C40"/>
</dbReference>
<evidence type="ECO:0000313" key="8">
    <source>
        <dbReference type="EMBL" id="MBC5717867.1"/>
    </source>
</evidence>
<feature type="region of interest" description="Disordered" evidence="5">
    <location>
        <begin position="174"/>
        <end position="241"/>
    </location>
</feature>
<evidence type="ECO:0000256" key="3">
    <source>
        <dbReference type="ARBA" id="ARBA00022801"/>
    </source>
</evidence>
<proteinExistence type="inferred from homology"/>
<evidence type="ECO:0000256" key="1">
    <source>
        <dbReference type="ARBA" id="ARBA00007074"/>
    </source>
</evidence>
<protein>
    <submittedName>
        <fullName evidence="8">C40 family peptidase</fullName>
    </submittedName>
</protein>
<keyword evidence="6" id="KW-1133">Transmembrane helix</keyword>
<dbReference type="Pfam" id="PF00877">
    <property type="entry name" value="NLPC_P60"/>
    <property type="match status" value="1"/>
</dbReference>
<dbReference type="AlphaFoldDB" id="A0A8J6J6N9"/>
<evidence type="ECO:0000256" key="5">
    <source>
        <dbReference type="SAM" id="MobiDB-lite"/>
    </source>
</evidence>
<feature type="compositionally biased region" description="Basic and acidic residues" evidence="5">
    <location>
        <begin position="97"/>
        <end position="112"/>
    </location>
</feature>
<feature type="compositionally biased region" description="Polar residues" evidence="5">
    <location>
        <begin position="82"/>
        <end position="94"/>
    </location>
</feature>
<dbReference type="InterPro" id="IPR038765">
    <property type="entry name" value="Papain-like_cys_pep_sf"/>
</dbReference>
<evidence type="ECO:0000259" key="7">
    <source>
        <dbReference type="PROSITE" id="PS51935"/>
    </source>
</evidence>
<keyword evidence="3" id="KW-0378">Hydrolase</keyword>
<sequence>MEKIKEKPARSERIKEKVVSAPKELLHKGLDDGAERLRTQLRDTAQQGQRDEYGGDDIEDTAVSGSKRAAAELLKQRKQKATEQPSDPARNSASAPDARRNESPIIRTKDTEFVETQTPAAAPQAQARRAAMQKAAAVKTKDTYIETQAKTSVTAAPEPQRQGQRAFVREQGCKAMRQTRLRQTEQNRRLRNTSPGLGTSETISTAQNAEDLSRKSIKERTSIPFPKASQKALLKKDGQAEHSVQKIRVASRGIGRLADQTTRAAAQSAAARGAVQSAKEAAAQAARYQQTAKAAQTAVQKTAQAAGRALRAILAAARSLLAAMMAGGSMVVSMVLVICLIGLLIASPFGIFFSGEDSGTGYTMPEAVRTLNGEFTDRIEQIKAENPYDELDMDNAGSAAMIANWQDVLAIYAVRTTTDDTSPDEVATLTAEKLDILRQIFWDMNAISYWVETISGDEDESDTVILHITVTVKDHLQMADEYRFNTEQRKLLEELMQPEYQELFMALTGSYQDIDLSPEEIQEIINKLPTDLSEERKQVVLTAYQLLGKVNYFWGGKSLVLGWDSRWGTPMEVTAAGSSSSGTVRPFGLDCSGFVDWVFYNQSGGSYIIGHGGGASAQHSYCTPISWSDAQPGDLVFYPGDSHVGIVCGFDSSGNIMVIHCASSENNVVVTGKSGFTSIGRPEYFAD</sequence>
<feature type="compositionally biased region" description="Basic and acidic residues" evidence="5">
    <location>
        <begin position="211"/>
        <end position="221"/>
    </location>
</feature>
<dbReference type="PANTHER" id="PTHR47053">
    <property type="entry name" value="MUREIN DD-ENDOPEPTIDASE MEPH-RELATED"/>
    <property type="match status" value="1"/>
</dbReference>
<keyword evidence="9" id="KW-1185">Reference proteome</keyword>
<dbReference type="SUPFAM" id="SSF54001">
    <property type="entry name" value="Cysteine proteinases"/>
    <property type="match status" value="1"/>
</dbReference>
<reference evidence="8" key="1">
    <citation type="submission" date="2020-08" db="EMBL/GenBank/DDBJ databases">
        <title>Genome public.</title>
        <authorList>
            <person name="Liu C."/>
            <person name="Sun Q."/>
        </authorList>
    </citation>
    <scope>NUCLEOTIDE SEQUENCE</scope>
    <source>
        <strain evidence="8">BX5</strain>
    </source>
</reference>
<gene>
    <name evidence="8" type="ORF">H8S55_11160</name>
</gene>
<feature type="region of interest" description="Disordered" evidence="5">
    <location>
        <begin position="41"/>
        <end position="139"/>
    </location>
</feature>
<evidence type="ECO:0000256" key="2">
    <source>
        <dbReference type="ARBA" id="ARBA00022670"/>
    </source>
</evidence>
<evidence type="ECO:0000256" key="6">
    <source>
        <dbReference type="SAM" id="Phobius"/>
    </source>
</evidence>
<dbReference type="EMBL" id="JACOPN010000008">
    <property type="protein sequence ID" value="MBC5717867.1"/>
    <property type="molecule type" value="Genomic_DNA"/>
</dbReference>
<keyword evidence="2" id="KW-0645">Protease</keyword>
<dbReference type="InterPro" id="IPR000064">
    <property type="entry name" value="NLP_P60_dom"/>
</dbReference>
<accession>A0A8J6J6N9</accession>
<feature type="region of interest" description="Disordered" evidence="5">
    <location>
        <begin position="1"/>
        <end position="20"/>
    </location>
</feature>
<feature type="compositionally biased region" description="Low complexity" evidence="5">
    <location>
        <begin position="116"/>
        <end position="137"/>
    </location>
</feature>
<dbReference type="Gene3D" id="3.90.1720.10">
    <property type="entry name" value="endopeptidase domain like (from Nostoc punctiforme)"/>
    <property type="match status" value="1"/>
</dbReference>
<comment type="caution">
    <text evidence="8">The sequence shown here is derived from an EMBL/GenBank/DDBJ whole genome shotgun (WGS) entry which is preliminary data.</text>
</comment>
<dbReference type="PROSITE" id="PS51935">
    <property type="entry name" value="NLPC_P60"/>
    <property type="match status" value="1"/>
</dbReference>
<feature type="compositionally biased region" description="Polar residues" evidence="5">
    <location>
        <begin position="192"/>
        <end position="210"/>
    </location>
</feature>
<name>A0A8J6J6N9_9FIRM</name>
<organism evidence="8 9">
    <name type="scientific">Flintibacter faecis</name>
    <dbReference type="NCBI Taxonomy" id="2763047"/>
    <lineage>
        <taxon>Bacteria</taxon>
        <taxon>Bacillati</taxon>
        <taxon>Bacillota</taxon>
        <taxon>Clostridia</taxon>
        <taxon>Eubacteriales</taxon>
        <taxon>Flintibacter</taxon>
    </lineage>
</organism>
<evidence type="ECO:0000313" key="9">
    <source>
        <dbReference type="Proteomes" id="UP000602260"/>
    </source>
</evidence>
<evidence type="ECO:0000256" key="4">
    <source>
        <dbReference type="ARBA" id="ARBA00022807"/>
    </source>
</evidence>
<dbReference type="Proteomes" id="UP000602260">
    <property type="component" value="Unassembled WGS sequence"/>
</dbReference>
<dbReference type="RefSeq" id="WP_186879027.1">
    <property type="nucleotide sequence ID" value="NZ_JACOPN010000008.1"/>
</dbReference>
<dbReference type="PANTHER" id="PTHR47053:SF1">
    <property type="entry name" value="MUREIN DD-ENDOPEPTIDASE MEPH-RELATED"/>
    <property type="match status" value="1"/>
</dbReference>
<dbReference type="GO" id="GO:0006508">
    <property type="term" value="P:proteolysis"/>
    <property type="evidence" value="ECO:0007669"/>
    <property type="project" value="UniProtKB-KW"/>
</dbReference>
<keyword evidence="4" id="KW-0788">Thiol protease</keyword>
<keyword evidence="6" id="KW-0812">Transmembrane</keyword>